<dbReference type="CDD" id="cd00093">
    <property type="entry name" value="HTH_XRE"/>
    <property type="match status" value="1"/>
</dbReference>
<evidence type="ECO:0000256" key="1">
    <source>
        <dbReference type="SAM" id="MobiDB-lite"/>
    </source>
</evidence>
<dbReference type="InterPro" id="IPR001387">
    <property type="entry name" value="Cro/C1-type_HTH"/>
</dbReference>
<protein>
    <submittedName>
        <fullName evidence="3">Helix-turn-helix protein</fullName>
    </submittedName>
</protein>
<evidence type="ECO:0000259" key="2">
    <source>
        <dbReference type="PROSITE" id="PS50943"/>
    </source>
</evidence>
<reference evidence="3 4" key="1">
    <citation type="journal article" date="2021" name="ACS Chem. Biol.">
        <title>Genomic-Led Discovery of a Novel Glycopeptide Antibiotic by Nonomuraea coxensis DSM 45129.</title>
        <authorList>
            <person name="Yushchuk O."/>
            <person name="Vior N.M."/>
            <person name="Andreo-Vidal A."/>
            <person name="Berini F."/>
            <person name="Ruckert C."/>
            <person name="Busche T."/>
            <person name="Binda E."/>
            <person name="Kalinowski J."/>
            <person name="Truman A.W."/>
            <person name="Marinelli F."/>
        </authorList>
    </citation>
    <scope>NUCLEOTIDE SEQUENCE [LARGE SCALE GENOMIC DNA]</scope>
    <source>
        <strain evidence="3 4">DSM 45129</strain>
    </source>
</reference>
<evidence type="ECO:0000313" key="3">
    <source>
        <dbReference type="EMBL" id="QYC41035.1"/>
    </source>
</evidence>
<dbReference type="InterPro" id="IPR010982">
    <property type="entry name" value="Lambda_DNA-bd_dom_sf"/>
</dbReference>
<organism evidence="3 4">
    <name type="scientific">Nonomuraea coxensis DSM 45129</name>
    <dbReference type="NCBI Taxonomy" id="1122611"/>
    <lineage>
        <taxon>Bacteria</taxon>
        <taxon>Bacillati</taxon>
        <taxon>Actinomycetota</taxon>
        <taxon>Actinomycetes</taxon>
        <taxon>Streptosporangiales</taxon>
        <taxon>Streptosporangiaceae</taxon>
        <taxon>Nonomuraea</taxon>
    </lineage>
</organism>
<sequence>MRVLADITVAAPAREDEDLPPRERNGGAPVPTGAEPVLGALLRAWRERSLLTQEELAERAGLNVRTVRRVEADALSRPRATSLRLLAEALGLEAAELGALTRAASGTAIELTVTLRYVEEPGPGR</sequence>
<name>A0ABX8TZV5_9ACTN</name>
<dbReference type="SUPFAM" id="SSF47413">
    <property type="entry name" value="lambda repressor-like DNA-binding domains"/>
    <property type="match status" value="1"/>
</dbReference>
<dbReference type="SMART" id="SM00530">
    <property type="entry name" value="HTH_XRE"/>
    <property type="match status" value="1"/>
</dbReference>
<feature type="domain" description="HTH cro/C1-type" evidence="2">
    <location>
        <begin position="42"/>
        <end position="97"/>
    </location>
</feature>
<keyword evidence="4" id="KW-1185">Reference proteome</keyword>
<accession>A0ABX8TZV5</accession>
<dbReference type="EMBL" id="CP068985">
    <property type="protein sequence ID" value="QYC41035.1"/>
    <property type="molecule type" value="Genomic_DNA"/>
</dbReference>
<dbReference type="RefSeq" id="WP_020547418.1">
    <property type="nucleotide sequence ID" value="NZ_CP068985.1"/>
</dbReference>
<dbReference type="Pfam" id="PF01381">
    <property type="entry name" value="HTH_3"/>
    <property type="match status" value="1"/>
</dbReference>
<dbReference type="Proteomes" id="UP000824681">
    <property type="component" value="Chromosome"/>
</dbReference>
<dbReference type="PROSITE" id="PS50943">
    <property type="entry name" value="HTH_CROC1"/>
    <property type="match status" value="1"/>
</dbReference>
<evidence type="ECO:0000313" key="4">
    <source>
        <dbReference type="Proteomes" id="UP000824681"/>
    </source>
</evidence>
<proteinExistence type="predicted"/>
<gene>
    <name evidence="3" type="ORF">Nocox_17115</name>
</gene>
<feature type="region of interest" description="Disordered" evidence="1">
    <location>
        <begin position="12"/>
        <end position="33"/>
    </location>
</feature>
<dbReference type="Gene3D" id="1.10.260.40">
    <property type="entry name" value="lambda repressor-like DNA-binding domains"/>
    <property type="match status" value="1"/>
</dbReference>